<dbReference type="Pfam" id="PF01655">
    <property type="entry name" value="Ribosomal_L32e"/>
    <property type="match status" value="1"/>
</dbReference>
<dbReference type="EMBL" id="SGPK01000216">
    <property type="protein sequence ID" value="THH06097.1"/>
    <property type="molecule type" value="Genomic_DNA"/>
</dbReference>
<keyword evidence="4" id="KW-0687">Ribonucleoprotein</keyword>
<dbReference type="OrthoDB" id="417112at2759"/>
<dbReference type="InterPro" id="IPR036351">
    <property type="entry name" value="Ribosomal_eL32_sf"/>
</dbReference>
<dbReference type="GO" id="GO:0006412">
    <property type="term" value="P:translation"/>
    <property type="evidence" value="ECO:0007669"/>
    <property type="project" value="InterPro"/>
</dbReference>
<protein>
    <recommendedName>
        <fullName evidence="7">60S ribosomal protein L32</fullName>
    </recommendedName>
</protein>
<evidence type="ECO:0000256" key="2">
    <source>
        <dbReference type="ARBA" id="ARBA00008431"/>
    </source>
</evidence>
<gene>
    <name evidence="5" type="ORF">EW145_g4321</name>
</gene>
<reference evidence="5 6" key="1">
    <citation type="submission" date="2019-02" db="EMBL/GenBank/DDBJ databases">
        <title>Genome sequencing of the rare red list fungi Phellinidium pouzarii.</title>
        <authorList>
            <person name="Buettner E."/>
            <person name="Kellner H."/>
        </authorList>
    </citation>
    <scope>NUCLEOTIDE SEQUENCE [LARGE SCALE GENOMIC DNA]</scope>
    <source>
        <strain evidence="5 6">DSM 108285</strain>
    </source>
</reference>
<dbReference type="PANTHER" id="PTHR11060:SF0">
    <property type="entry name" value="PROTEIN MEMO1"/>
    <property type="match status" value="1"/>
</dbReference>
<keyword evidence="3" id="KW-0689">Ribosomal protein</keyword>
<dbReference type="CDD" id="cd07361">
    <property type="entry name" value="MEMO_like"/>
    <property type="match status" value="1"/>
</dbReference>
<accession>A0A4S4L4G1</accession>
<evidence type="ECO:0000313" key="6">
    <source>
        <dbReference type="Proteomes" id="UP000308199"/>
    </source>
</evidence>
<dbReference type="GO" id="GO:0005840">
    <property type="term" value="C:ribosome"/>
    <property type="evidence" value="ECO:0007669"/>
    <property type="project" value="UniProtKB-KW"/>
</dbReference>
<comment type="caution">
    <text evidence="5">The sequence shown here is derived from an EMBL/GenBank/DDBJ whole genome shotgun (WGS) entry which is preliminary data.</text>
</comment>
<dbReference type="SMART" id="SM01393">
    <property type="entry name" value="Ribosomal_L32e"/>
    <property type="match status" value="1"/>
</dbReference>
<keyword evidence="6" id="KW-1185">Reference proteome</keyword>
<comment type="similarity">
    <text evidence="1">Belongs to the MEMO1 family.</text>
</comment>
<dbReference type="GO" id="GO:0003735">
    <property type="term" value="F:structural constituent of ribosome"/>
    <property type="evidence" value="ECO:0007669"/>
    <property type="project" value="InterPro"/>
</dbReference>
<evidence type="ECO:0000256" key="3">
    <source>
        <dbReference type="ARBA" id="ARBA00022980"/>
    </source>
</evidence>
<name>A0A4S4L4G1_9AGAM</name>
<comment type="similarity">
    <text evidence="2">Belongs to the eukaryotic ribosomal protein eL32 family.</text>
</comment>
<proteinExistence type="inferred from homology"/>
<evidence type="ECO:0000256" key="4">
    <source>
        <dbReference type="ARBA" id="ARBA00023274"/>
    </source>
</evidence>
<organism evidence="5 6">
    <name type="scientific">Phellinidium pouzarii</name>
    <dbReference type="NCBI Taxonomy" id="167371"/>
    <lineage>
        <taxon>Eukaryota</taxon>
        <taxon>Fungi</taxon>
        <taxon>Dikarya</taxon>
        <taxon>Basidiomycota</taxon>
        <taxon>Agaricomycotina</taxon>
        <taxon>Agaricomycetes</taxon>
        <taxon>Hymenochaetales</taxon>
        <taxon>Hymenochaetaceae</taxon>
        <taxon>Phellinidium</taxon>
    </lineage>
</organism>
<sequence>MVSKIPIVKKRTKHFKRHQSDRYKSVKEAWRKPKGIDNRVRRRFKGQIAMPKIGYGSNKKTRHLLPSGLKKFLVSNVREVELLLMHNKSYAAEIAHNVSSRNRIVILEKAKALGVKVTNSAARLRSEERASHAGSWYTDRADHLNNELVKWLEDAQPSEEDDYSFPVRGSKAIIAPHAGYSYSGPPAAWAYKSIDTTGIKRVFILGPSHHVYLDGCALSRCQEYATPLGNLPLDLTISSAYTISVIEELRETERFEDMDLETDEDEHSIEMHLPYVRKVFEGMDIMIVPILVGAINKSKEKAFGKLLAPFLARDDTFCVVSSDFCHWGTRFQYTFYYPSVPNTTSASVHLSRANAFSSFPPDFPIHASISALDHEAMDILTLPPSTGKDAHDEFTAYLGRTKNTICGRHPIGVLLGALSALEGDGVDRSTDNNMRKVTMKWVRYEQSSKCRNINDSSVSYASAYVVY</sequence>
<dbReference type="InterPro" id="IPR002737">
    <property type="entry name" value="MEMO1_fam"/>
</dbReference>
<dbReference type="SUPFAM" id="SSF52042">
    <property type="entry name" value="Ribosomal protein L32e"/>
    <property type="match status" value="1"/>
</dbReference>
<dbReference type="NCBIfam" id="TIGR04336">
    <property type="entry name" value="AmmeMemoSam_B"/>
    <property type="match status" value="1"/>
</dbReference>
<dbReference type="AlphaFoldDB" id="A0A4S4L4G1"/>
<evidence type="ECO:0000313" key="5">
    <source>
        <dbReference type="EMBL" id="THH06097.1"/>
    </source>
</evidence>
<dbReference type="PANTHER" id="PTHR11060">
    <property type="entry name" value="PROTEIN MEMO1"/>
    <property type="match status" value="1"/>
</dbReference>
<dbReference type="Proteomes" id="UP000308199">
    <property type="component" value="Unassembled WGS sequence"/>
</dbReference>
<dbReference type="Pfam" id="PF01875">
    <property type="entry name" value="Memo"/>
    <property type="match status" value="1"/>
</dbReference>
<dbReference type="HAMAP" id="MF_00055">
    <property type="entry name" value="MEMO1"/>
    <property type="match status" value="1"/>
</dbReference>
<dbReference type="InterPro" id="IPR001515">
    <property type="entry name" value="Ribosomal_eL32"/>
</dbReference>
<evidence type="ECO:0008006" key="7">
    <source>
        <dbReference type="Google" id="ProtNLM"/>
    </source>
</evidence>
<dbReference type="CDD" id="cd00513">
    <property type="entry name" value="Ribosomal_L32_L32e"/>
    <property type="match status" value="1"/>
</dbReference>
<dbReference type="GO" id="GO:1990904">
    <property type="term" value="C:ribonucleoprotein complex"/>
    <property type="evidence" value="ECO:0007669"/>
    <property type="project" value="UniProtKB-KW"/>
</dbReference>
<dbReference type="Gene3D" id="3.40.830.10">
    <property type="entry name" value="LigB-like"/>
    <property type="match status" value="1"/>
</dbReference>
<evidence type="ECO:0000256" key="1">
    <source>
        <dbReference type="ARBA" id="ARBA00006315"/>
    </source>
</evidence>